<proteinExistence type="predicted"/>
<name>A0A8F8KR40_9VIRU</name>
<sequence>MSFLEGRQRLAEYLLASNIIKEMDECNAKMIAIAYEPTTKFRTFYNSRIQSCDTDECAFRTMVAFLPNLNVNNYPTCTMPERLFNPLFQLLDLSMPTNEDLAAITFTSVAEIYNEASIPIPPQFREDQILLHVQTKIRNYNGRPMDALRDYRYVVENHSEQHVAVPISLSFRS</sequence>
<gene>
    <name evidence="1" type="ORF">KOM_12_198</name>
</gene>
<protein>
    <submittedName>
        <fullName evidence="1">Uncharacterized protein</fullName>
    </submittedName>
</protein>
<accession>A0A8F8KR40</accession>
<evidence type="ECO:0000313" key="1">
    <source>
        <dbReference type="EMBL" id="QYA18467.1"/>
    </source>
</evidence>
<reference evidence="1" key="1">
    <citation type="submission" date="2021-06" db="EMBL/GenBank/DDBJ databases">
        <authorList>
            <person name="Rolland C."/>
        </authorList>
    </citation>
    <scope>NUCLEOTIDE SEQUENCE</scope>
    <source>
        <strain evidence="1">347.936635</strain>
    </source>
</reference>
<dbReference type="EMBL" id="MZ420154">
    <property type="protein sequence ID" value="QYA18467.1"/>
    <property type="molecule type" value="Genomic_DNA"/>
</dbReference>
<organism evidence="1">
    <name type="scientific">Clandestinovirus</name>
    <dbReference type="NCBI Taxonomy" id="2831644"/>
    <lineage>
        <taxon>Viruses</taxon>
    </lineage>
</organism>